<feature type="domain" description="Ig-like" evidence="15">
    <location>
        <begin position="280"/>
        <end position="343"/>
    </location>
</feature>
<dbReference type="GO" id="GO:0098552">
    <property type="term" value="C:side of membrane"/>
    <property type="evidence" value="ECO:0007669"/>
    <property type="project" value="UniProtKB-KW"/>
</dbReference>
<evidence type="ECO:0000256" key="13">
    <source>
        <dbReference type="ARBA" id="ARBA00038703"/>
    </source>
</evidence>
<dbReference type="FunFam" id="2.60.40.10:FF:000035">
    <property type="entry name" value="Contactin 1"/>
    <property type="match status" value="2"/>
</dbReference>
<dbReference type="InterPro" id="IPR013783">
    <property type="entry name" value="Ig-like_fold"/>
</dbReference>
<feature type="domain" description="Ig-like" evidence="15">
    <location>
        <begin position="349"/>
        <end position="438"/>
    </location>
</feature>
<keyword evidence="6" id="KW-0677">Repeat</keyword>
<dbReference type="GO" id="GO:0030424">
    <property type="term" value="C:axon"/>
    <property type="evidence" value="ECO:0007669"/>
    <property type="project" value="TreeGrafter"/>
</dbReference>
<evidence type="ECO:0000259" key="15">
    <source>
        <dbReference type="PROSITE" id="PS50835"/>
    </source>
</evidence>
<evidence type="ECO:0000256" key="10">
    <source>
        <dbReference type="ARBA" id="ARBA00023180"/>
    </source>
</evidence>
<evidence type="ECO:0000256" key="3">
    <source>
        <dbReference type="ARBA" id="ARBA00022475"/>
    </source>
</evidence>
<feature type="domain" description="Fibronectin type-III" evidence="16">
    <location>
        <begin position="745"/>
        <end position="839"/>
    </location>
</feature>
<keyword evidence="3" id="KW-1003">Cell membrane</keyword>
<feature type="domain" description="Ig-like" evidence="15">
    <location>
        <begin position="1574"/>
        <end position="1661"/>
    </location>
</feature>
<dbReference type="PROSITE" id="PS50835">
    <property type="entry name" value="IG_LIKE"/>
    <property type="match status" value="12"/>
</dbReference>
<feature type="domain" description="Fibronectin type-III" evidence="16">
    <location>
        <begin position="2068"/>
        <end position="2163"/>
    </location>
</feature>
<keyword evidence="5" id="KW-0732">Signal</keyword>
<feature type="domain" description="Fibronectin type-III" evidence="16">
    <location>
        <begin position="540"/>
        <end position="638"/>
    </location>
</feature>
<keyword evidence="4" id="KW-0336">GPI-anchor</keyword>
<dbReference type="FunFam" id="2.60.40.10:FF:000028">
    <property type="entry name" value="Neuronal cell adhesion molecule"/>
    <property type="match status" value="2"/>
</dbReference>
<keyword evidence="10" id="KW-0325">Glycoprotein</keyword>
<dbReference type="SUPFAM" id="SSF49265">
    <property type="entry name" value="Fibronectin type III"/>
    <property type="match status" value="4"/>
</dbReference>
<dbReference type="GO" id="GO:0007411">
    <property type="term" value="P:axon guidance"/>
    <property type="evidence" value="ECO:0007669"/>
    <property type="project" value="TreeGrafter"/>
</dbReference>
<dbReference type="FunFam" id="2.60.40.10:FF:000064">
    <property type="entry name" value="Contactin 1"/>
    <property type="match status" value="1"/>
</dbReference>
<dbReference type="Pfam" id="PF13927">
    <property type="entry name" value="Ig_3"/>
    <property type="match status" value="7"/>
</dbReference>
<evidence type="ECO:0000256" key="2">
    <source>
        <dbReference type="ARBA" id="ARBA00009812"/>
    </source>
</evidence>
<evidence type="ECO:0000256" key="6">
    <source>
        <dbReference type="ARBA" id="ARBA00022737"/>
    </source>
</evidence>
<dbReference type="GO" id="GO:0005886">
    <property type="term" value="C:plasma membrane"/>
    <property type="evidence" value="ECO:0007669"/>
    <property type="project" value="UniProtKB-SubCell"/>
</dbReference>
<comment type="subcellular location">
    <subcellularLocation>
        <location evidence="1">Cell membrane</location>
        <topology evidence="1">Lipid-anchor</topology>
        <topology evidence="1">GPI-anchor</topology>
    </subcellularLocation>
</comment>
<feature type="domain" description="Ig-like" evidence="15">
    <location>
        <begin position="166"/>
        <end position="247"/>
    </location>
</feature>
<evidence type="ECO:0000256" key="7">
    <source>
        <dbReference type="ARBA" id="ARBA00022889"/>
    </source>
</evidence>
<comment type="subunit">
    <text evidence="13">Interacts with PTPRG.</text>
</comment>
<feature type="domain" description="Fibronectin type-III" evidence="16">
    <location>
        <begin position="844"/>
        <end position="935"/>
    </location>
</feature>
<feature type="domain" description="Ig-like" evidence="15">
    <location>
        <begin position="1483"/>
        <end position="1568"/>
    </location>
</feature>
<proteinExistence type="inferred from homology"/>
<evidence type="ECO:0000256" key="1">
    <source>
        <dbReference type="ARBA" id="ARBA00004609"/>
    </source>
</evidence>
<dbReference type="InterPro" id="IPR013151">
    <property type="entry name" value="Immunoglobulin_dom"/>
</dbReference>
<dbReference type="CDD" id="cd00063">
    <property type="entry name" value="FN3"/>
    <property type="match status" value="7"/>
</dbReference>
<dbReference type="GO" id="GO:0007420">
    <property type="term" value="P:brain development"/>
    <property type="evidence" value="ECO:0007669"/>
    <property type="project" value="TreeGrafter"/>
</dbReference>
<evidence type="ECO:0000259" key="16">
    <source>
        <dbReference type="PROSITE" id="PS50853"/>
    </source>
</evidence>
<feature type="domain" description="Ig-like" evidence="15">
    <location>
        <begin position="1"/>
        <end position="56"/>
    </location>
</feature>
<dbReference type="SUPFAM" id="SSF48726">
    <property type="entry name" value="Immunoglobulin"/>
    <property type="match status" value="11"/>
</dbReference>
<feature type="domain" description="Fibronectin type-III" evidence="16">
    <location>
        <begin position="643"/>
        <end position="741"/>
    </location>
</feature>
<keyword evidence="8" id="KW-0472">Membrane</keyword>
<feature type="region of interest" description="Disordered" evidence="14">
    <location>
        <begin position="1846"/>
        <end position="1879"/>
    </location>
</feature>
<dbReference type="PANTHER" id="PTHR44170:SF18">
    <property type="entry name" value="CONTACTIN 3B-RELATED"/>
    <property type="match status" value="1"/>
</dbReference>
<evidence type="ECO:0000256" key="5">
    <source>
        <dbReference type="ARBA" id="ARBA00022729"/>
    </source>
</evidence>
<name>A0A6A4SWH2_SCOMX</name>
<dbReference type="FunFam" id="2.60.40.10:FF:000005">
    <property type="entry name" value="Neuronal cell adhesion molecule"/>
    <property type="match status" value="2"/>
</dbReference>
<feature type="region of interest" description="Disordered" evidence="14">
    <location>
        <begin position="2143"/>
        <end position="2168"/>
    </location>
</feature>
<evidence type="ECO:0000256" key="11">
    <source>
        <dbReference type="ARBA" id="ARBA00023288"/>
    </source>
</evidence>
<dbReference type="InterPro" id="IPR007110">
    <property type="entry name" value="Ig-like_dom"/>
</dbReference>
<keyword evidence="9" id="KW-1015">Disulfide bond</keyword>
<protein>
    <recommendedName>
        <fullName evidence="19">Contactin-4-like</fullName>
    </recommendedName>
</protein>
<dbReference type="Gene3D" id="2.60.40.10">
    <property type="entry name" value="Immunoglobulins"/>
    <property type="match status" value="20"/>
</dbReference>
<accession>A0A6A4SWH2</accession>
<sequence>WKVDGREMNTESDPNYSLVEGNLLINNPHVINHGGVYQCIATNTFGTVVSREAKVQFAFLQNFSRKSRNMVSVRAGQAVVLLCGPPPHYGEIKYSWVFNGQRGFLQQDARRFVSQRTGNLYVAKVEASDAGNYTCVVRNMMTNATVFSSPTPVVVRRDVVMGEYEPKIEVQFPDTLYVAKGSSVKLECFALGNPVPSISWRRADGNPLPGKIKINHASGVLEIPYFRPEDAGVYECMAENSRGRNVARGQLIFHNVEHLHWVQTLKDAHMAIDANLQWECKAIGKPRPTYRWLKNGQPLAVEGRIHVEAGRLTISKISLLDSGMYQCVSENEHGALYASAELKVVASPPDFTRHPVKKSTVIQRGGEVVLECRPHASPRATISWWRRGELLKDSRRQTIMEDGTLRITNISKSDGGRYTCVARNHFGTSSNTGMLLVKEPTRIVVPPLSLDATVGQSLVLPCEVFSDSSLSPVFKWFFNGKTIDFIRQEHFEMIGGGFAGDLMVRNIQLKHSGKYVCMVHTEVDTVSAAADLIVRGPPGAPEGLVVTDITDTTVQLSWGSGPDNHSPVTMYMVQARTPFSIGWQTVRTVPDSVPGQMIHATVKDLSPWVDYEFRVVAINSVGVGEPSTPSKQIRTKAAVPKVAPVNVSGGGGARGELVIIWEPVPEEQQSGDDFGYVVAFRPLGSSTWIQTVLASPDASRYVYRNDSIAPLSPFEAMVGVYNSLGEGQFSRVVQVFSAEEEPSEAPSKVWGRSLSASEIAVYWEPVPLGSRREKIVAYEVLFWEEGARQSDADRVKVINTIALLSGLKGSTVYQISVRAQNSAGLGPCSPAFNITTKKPPPSQPPGNIEWSLTNSKIFLNWEHVKAMENESEVTGYKVMYRQDWQGGTTVLETNKTSVELQIPSGEDYFIEIKTLTKGGDGTSSGPIRIPKMSSKFLTLCSMPKSSGMGAQCLLMPLHSALDIRVNIVCDPPPLHVSNSCAENGLCMIFVRSHHLNNLAQIWWTFGITQIIGSFDCTLLITNLRIGIHGRCEAVVFKDAITETTHFSSIIKLHGCYGNNYACKLYRVTLFVNDEEKIYFEILCANQCNEESVNVGKFQLLSDTAPPVWYQTGVRKQGVLTENTVVCISIYSNNASKKIIMNIVEFGFPDATGQVGPRSSQTSCVPISEDSVPGPQYSVDLSWSSVPQNPVFTKQPGSIVYPVETLERNREVVFSCEAQGSPVPMYRWKLNGTEISPKSGSHYSLSGGNLRINRLNKDQDAGTYQCLAYNSFGTIVSREASLTFAYLENFKTHRRSSVSVREGQGVVLLCGPPPHSGDLIFSWIFNEYPTYVKQDTRRFISQETGNLYIAKVEPSDVGNYTCVVTNSVTKTQVQGPPTPLVLRSDGVMGEYEPKIEVQFPEVVPVAKGSTVKLECFALGNPVPSINWRRVDGIPFPRKVDMRKASGVLEIPYFQQEDAGTYECVAENSRGMNTVKGKLSFYAPPHLIEKPQDVQKLIDDSLAWECKATGKPKPSFRWMKNGENLDFAEERIQVANGVLSISRLTLSDTGMYQCVAGNKHGEVYSNTELRVIAVAPDFSHNQLRSQTLVKVGGDVLVECKPKMSPWGVISWQKGSEPLRESNRVSILDNGNLRIWNATKSDAGLYTCLATNQFGVANSKGSVTVKEPTIITTQPSTLDVTVGESVVLPCQVNHDPSLELKFTWFFNEQLIHFGSHGGFFEKVGGHSAGDIMIRNIQLRHAGKYTCAVQTKVDSISIAVDLVVRGPPGPPTSIHVEEISDTTASLSWRPGPDNHSPITAYTIQARTPFSLGWQAVTTVSEVVGGNRLTATVIDLSPWVEYEFRVLASNTIGTGEPSKPSKQARTKGTSPKITPANVSGGGGSRSELVITWEPVPEELQNGPGFGYVVAFRPRGATGWMQAAVPSAEASRYVFKNESIQPFSPFHVKVGVYNNEGEGPFGPVTTIYSAEEEPGRGPTRVRAKSLSASEIEVLWKALPWNASKRRVLGYELRYWSRSEREDTASVQRTVGNQTSTIIHGVKGSTTYYISVRAYNTAGTGPPSATVNVTTKKPPPSQPPVKVMWNTSNSKIILNWEKVRALENESEVTGYKVLYKKNPHSRPNVMETNTTSVELALPTDEDYIIQIKPFGEGGEGSSSRQITIPRIPVGAYRDN</sequence>
<dbReference type="InterPro" id="IPR003961">
    <property type="entry name" value="FN3_dom"/>
</dbReference>
<dbReference type="FunFam" id="2.60.40.10:FF:000052">
    <property type="entry name" value="Contactin 1"/>
    <property type="match status" value="2"/>
</dbReference>
<dbReference type="FunFam" id="2.60.40.10:FF:000004">
    <property type="entry name" value="DCC isoform 1"/>
    <property type="match status" value="4"/>
</dbReference>
<feature type="domain" description="Ig-like" evidence="15">
    <location>
        <begin position="1287"/>
        <end position="1373"/>
    </location>
</feature>
<comment type="similarity">
    <text evidence="2">Belongs to the immunoglobulin superfamily. Contactin family.</text>
</comment>
<reference evidence="17 18" key="1">
    <citation type="submission" date="2019-06" db="EMBL/GenBank/DDBJ databases">
        <title>Draft genomes of female and male turbot (Scophthalmus maximus).</title>
        <authorList>
            <person name="Xu H."/>
            <person name="Xu X.-W."/>
            <person name="Shao C."/>
            <person name="Chen S."/>
        </authorList>
    </citation>
    <scope>NUCLEOTIDE SEQUENCE [LARGE SCALE GENOMIC DNA]</scope>
    <source>
        <strain evidence="17">Ysfricsl-2016a</strain>
        <tissue evidence="17">Blood</tissue>
    </source>
</reference>
<evidence type="ECO:0000256" key="14">
    <source>
        <dbReference type="SAM" id="MobiDB-lite"/>
    </source>
</evidence>
<feature type="domain" description="Ig-like" evidence="15">
    <location>
        <begin position="1189"/>
        <end position="1282"/>
    </location>
</feature>
<dbReference type="GO" id="GO:0098632">
    <property type="term" value="F:cell-cell adhesion mediator activity"/>
    <property type="evidence" value="ECO:0007669"/>
    <property type="project" value="TreeGrafter"/>
</dbReference>
<keyword evidence="12" id="KW-0393">Immunoglobulin domain</keyword>
<dbReference type="PROSITE" id="PS50853">
    <property type="entry name" value="FN3"/>
    <property type="match status" value="8"/>
</dbReference>
<dbReference type="InterPro" id="IPR036179">
    <property type="entry name" value="Ig-like_dom_sf"/>
</dbReference>
<dbReference type="FunFam" id="2.60.40.10:FF:000047">
    <property type="entry name" value="Contactin 1"/>
    <property type="match status" value="2"/>
</dbReference>
<evidence type="ECO:0000313" key="18">
    <source>
        <dbReference type="Proteomes" id="UP000438429"/>
    </source>
</evidence>
<comment type="caution">
    <text evidence="17">The sequence shown here is derived from an EMBL/GenBank/DDBJ whole genome shotgun (WGS) entry which is preliminary data.</text>
</comment>
<feature type="domain" description="Ig-like" evidence="15">
    <location>
        <begin position="440"/>
        <end position="527"/>
    </location>
</feature>
<evidence type="ECO:0000256" key="4">
    <source>
        <dbReference type="ARBA" id="ARBA00022622"/>
    </source>
</evidence>
<dbReference type="SMART" id="SM00409">
    <property type="entry name" value="IG"/>
    <property type="match status" value="11"/>
</dbReference>
<evidence type="ECO:0008006" key="19">
    <source>
        <dbReference type="Google" id="ProtNLM"/>
    </source>
</evidence>
<feature type="compositionally biased region" description="Polar residues" evidence="14">
    <location>
        <begin position="1855"/>
        <end position="1867"/>
    </location>
</feature>
<keyword evidence="7" id="KW-0130">Cell adhesion</keyword>
<feature type="domain" description="Ig-like" evidence="15">
    <location>
        <begin position="61"/>
        <end position="147"/>
    </location>
</feature>
<dbReference type="FunFam" id="2.60.40.10:FF:000044">
    <property type="entry name" value="Contactin 1"/>
    <property type="match status" value="2"/>
</dbReference>
<feature type="domain" description="Fibronectin type-III" evidence="16">
    <location>
        <begin position="1971"/>
        <end position="2067"/>
    </location>
</feature>
<organism evidence="17 18">
    <name type="scientific">Scophthalmus maximus</name>
    <name type="common">Turbot</name>
    <name type="synonym">Psetta maxima</name>
    <dbReference type="NCBI Taxonomy" id="52904"/>
    <lineage>
        <taxon>Eukaryota</taxon>
        <taxon>Metazoa</taxon>
        <taxon>Chordata</taxon>
        <taxon>Craniata</taxon>
        <taxon>Vertebrata</taxon>
        <taxon>Euteleostomi</taxon>
        <taxon>Actinopterygii</taxon>
        <taxon>Neopterygii</taxon>
        <taxon>Teleostei</taxon>
        <taxon>Neoteleostei</taxon>
        <taxon>Acanthomorphata</taxon>
        <taxon>Carangaria</taxon>
        <taxon>Pleuronectiformes</taxon>
        <taxon>Pleuronectoidei</taxon>
        <taxon>Scophthalmidae</taxon>
        <taxon>Scophthalmus</taxon>
    </lineage>
</organism>
<dbReference type="InterPro" id="IPR003598">
    <property type="entry name" value="Ig_sub2"/>
</dbReference>
<evidence type="ECO:0000256" key="12">
    <source>
        <dbReference type="ARBA" id="ARBA00023319"/>
    </source>
</evidence>
<feature type="domain" description="Ig-like" evidence="15">
    <location>
        <begin position="1665"/>
        <end position="1753"/>
    </location>
</feature>
<dbReference type="EMBL" id="VEVO01000011">
    <property type="protein sequence ID" value="KAF0035351.1"/>
    <property type="molecule type" value="Genomic_DNA"/>
</dbReference>
<dbReference type="SMART" id="SM00060">
    <property type="entry name" value="FN3"/>
    <property type="match status" value="8"/>
</dbReference>
<dbReference type="Pfam" id="PF07679">
    <property type="entry name" value="I-set"/>
    <property type="match status" value="3"/>
</dbReference>
<feature type="non-terminal residue" evidence="17">
    <location>
        <position position="1"/>
    </location>
</feature>
<keyword evidence="11" id="KW-0449">Lipoprotein</keyword>
<dbReference type="InterPro" id="IPR036116">
    <property type="entry name" value="FN3_sf"/>
</dbReference>
<dbReference type="Pfam" id="PF00041">
    <property type="entry name" value="fn3"/>
    <property type="match status" value="5"/>
</dbReference>
<evidence type="ECO:0000256" key="8">
    <source>
        <dbReference type="ARBA" id="ARBA00023136"/>
    </source>
</evidence>
<dbReference type="InterPro" id="IPR003599">
    <property type="entry name" value="Ig_sub"/>
</dbReference>
<evidence type="ECO:0000256" key="9">
    <source>
        <dbReference type="ARBA" id="ARBA00023157"/>
    </source>
</evidence>
<gene>
    <name evidence="17" type="ORF">F2P81_013109</name>
</gene>
<dbReference type="Pfam" id="PF00047">
    <property type="entry name" value="ig"/>
    <property type="match status" value="1"/>
</dbReference>
<evidence type="ECO:0000313" key="17">
    <source>
        <dbReference type="EMBL" id="KAF0035351.1"/>
    </source>
</evidence>
<feature type="domain" description="Ig-like" evidence="15">
    <location>
        <begin position="1392"/>
        <end position="1478"/>
    </location>
</feature>
<feature type="domain" description="Fibronectin type-III" evidence="16">
    <location>
        <begin position="1766"/>
        <end position="1864"/>
    </location>
</feature>
<dbReference type="InterPro" id="IPR013098">
    <property type="entry name" value="Ig_I-set"/>
</dbReference>
<dbReference type="SMART" id="SM00408">
    <property type="entry name" value="IGc2"/>
    <property type="match status" value="11"/>
</dbReference>
<dbReference type="PANTHER" id="PTHR44170">
    <property type="entry name" value="PROTEIN SIDEKICK"/>
    <property type="match status" value="1"/>
</dbReference>
<dbReference type="Proteomes" id="UP000438429">
    <property type="component" value="Unassembled WGS sequence"/>
</dbReference>
<dbReference type="FunFam" id="2.60.40.10:FF:000054">
    <property type="entry name" value="Contactin 1"/>
    <property type="match status" value="2"/>
</dbReference>
<feature type="domain" description="Fibronectin type-III" evidence="16">
    <location>
        <begin position="1869"/>
        <end position="1966"/>
    </location>
</feature>